<comment type="caution">
    <text evidence="3">The sequence shown here is derived from an EMBL/GenBank/DDBJ whole genome shotgun (WGS) entry which is preliminary data.</text>
</comment>
<accession>A0A139KW29</accession>
<evidence type="ECO:0000313" key="6">
    <source>
        <dbReference type="Proteomes" id="UP000284785"/>
    </source>
</evidence>
<dbReference type="RefSeq" id="WP_008759688.1">
    <property type="nucleotide sequence ID" value="NZ_BAABXH010000001.1"/>
</dbReference>
<proteinExistence type="predicted"/>
<dbReference type="EMBL" id="WCSY01000026">
    <property type="protein sequence ID" value="KAB4307045.1"/>
    <property type="molecule type" value="Genomic_DNA"/>
</dbReference>
<dbReference type="Proteomes" id="UP000284785">
    <property type="component" value="Unassembled WGS sequence"/>
</dbReference>
<name>A0A139KW29_BACT4</name>
<reference evidence="2" key="3">
    <citation type="submission" date="2022-10" db="EMBL/GenBank/DDBJ databases">
        <title>Human gut microbiome strain richness.</title>
        <authorList>
            <person name="Chen-Liaw A."/>
        </authorList>
    </citation>
    <scope>NUCLEOTIDE SEQUENCE</scope>
    <source>
        <strain evidence="2">1001283st1_A3_1001283B150304_161114</strain>
    </source>
</reference>
<sequence length="136" mass="15072">MKKLLFLLFLGIFFSDLILGNSPNCNIRGCNMELSCSSRKIILKGKGSKPGETTRIPAIYPVEASINNNVLCLDFFSKVPSVTVSVINLDTNETVYLNTFINPVSLITLDLNLVEGTAYRLELLSKDYDLSGDFEL</sequence>
<dbReference type="Pfam" id="PF11589">
    <property type="entry name" value="DUF3244"/>
    <property type="match status" value="1"/>
</dbReference>
<evidence type="ECO:0000313" key="4">
    <source>
        <dbReference type="EMBL" id="RHL56048.1"/>
    </source>
</evidence>
<dbReference type="Proteomes" id="UP000440614">
    <property type="component" value="Unassembled WGS sequence"/>
</dbReference>
<evidence type="ECO:0000313" key="5">
    <source>
        <dbReference type="Proteomes" id="UP000283616"/>
    </source>
</evidence>
<protein>
    <submittedName>
        <fullName evidence="3">DUF3244 domain-containing protein</fullName>
    </submittedName>
</protein>
<dbReference type="EMBL" id="JAQNVG010000046">
    <property type="protein sequence ID" value="MDC2238292.1"/>
    <property type="molecule type" value="Genomic_DNA"/>
</dbReference>
<reference evidence="5 6" key="1">
    <citation type="submission" date="2018-08" db="EMBL/GenBank/DDBJ databases">
        <title>A genome reference for cultivated species of the human gut microbiota.</title>
        <authorList>
            <person name="Zou Y."/>
            <person name="Xue W."/>
            <person name="Luo G."/>
        </authorList>
    </citation>
    <scope>NUCLEOTIDE SEQUENCE [LARGE SCALE GENOMIC DNA]</scope>
    <source>
        <strain evidence="4 5">AF37-12</strain>
        <strain evidence="3 6">AM30-26</strain>
    </source>
</reference>
<evidence type="ECO:0000313" key="7">
    <source>
        <dbReference type="Proteomes" id="UP000440614"/>
    </source>
</evidence>
<dbReference type="InterPro" id="IPR021638">
    <property type="entry name" value="DUF3244"/>
</dbReference>
<evidence type="ECO:0000313" key="3">
    <source>
        <dbReference type="EMBL" id="RHD84799.1"/>
    </source>
</evidence>
<dbReference type="Proteomes" id="UP001217776">
    <property type="component" value="Unassembled WGS sequence"/>
</dbReference>
<dbReference type="AlphaFoldDB" id="A0A139KW29"/>
<organism evidence="3 6">
    <name type="scientific">Bacteroides thetaiotaomicron</name>
    <dbReference type="NCBI Taxonomy" id="818"/>
    <lineage>
        <taxon>Bacteria</taxon>
        <taxon>Pseudomonadati</taxon>
        <taxon>Bacteroidota</taxon>
        <taxon>Bacteroidia</taxon>
        <taxon>Bacteroidales</taxon>
        <taxon>Bacteroidaceae</taxon>
        <taxon>Bacteroides</taxon>
    </lineage>
</organism>
<dbReference type="Gene3D" id="2.60.40.3080">
    <property type="match status" value="1"/>
</dbReference>
<evidence type="ECO:0000313" key="2">
    <source>
        <dbReference type="EMBL" id="MDC2238292.1"/>
    </source>
</evidence>
<dbReference type="Proteomes" id="UP000283616">
    <property type="component" value="Unassembled WGS sequence"/>
</dbReference>
<dbReference type="EMBL" id="QSJP01000019">
    <property type="protein sequence ID" value="RHD84799.1"/>
    <property type="molecule type" value="Genomic_DNA"/>
</dbReference>
<reference evidence="1 7" key="2">
    <citation type="journal article" date="2019" name="Nat. Med.">
        <title>A library of human gut bacterial isolates paired with longitudinal multiomics data enables mechanistic microbiome research.</title>
        <authorList>
            <person name="Poyet M."/>
            <person name="Groussin M."/>
            <person name="Gibbons S.M."/>
            <person name="Avila-Pacheco J."/>
            <person name="Jiang X."/>
            <person name="Kearney S.M."/>
            <person name="Perrotta A.R."/>
            <person name="Berdy B."/>
            <person name="Zhao S."/>
            <person name="Lieberman T.D."/>
            <person name="Swanson P.K."/>
            <person name="Smith M."/>
            <person name="Roesemann S."/>
            <person name="Alexander J.E."/>
            <person name="Rich S.A."/>
            <person name="Livny J."/>
            <person name="Vlamakis H."/>
            <person name="Clish C."/>
            <person name="Bullock K."/>
            <person name="Deik A."/>
            <person name="Scott J."/>
            <person name="Pierce K.A."/>
            <person name="Xavier R.J."/>
            <person name="Alm E.J."/>
        </authorList>
    </citation>
    <scope>NUCLEOTIDE SEQUENCE [LARGE SCALE GENOMIC DNA]</scope>
    <source>
        <strain evidence="1 7">BIOML-A188</strain>
    </source>
</reference>
<evidence type="ECO:0000313" key="1">
    <source>
        <dbReference type="EMBL" id="KAB4307045.1"/>
    </source>
</evidence>
<gene>
    <name evidence="4" type="ORF">DW011_17290</name>
    <name evidence="3" type="ORF">DW780_18915</name>
    <name evidence="1" type="ORF">GAO51_22030</name>
    <name evidence="2" type="ORF">PO127_21335</name>
</gene>
<dbReference type="EMBL" id="QROV01000021">
    <property type="protein sequence ID" value="RHL56048.1"/>
    <property type="molecule type" value="Genomic_DNA"/>
</dbReference>